<feature type="compositionally biased region" description="Low complexity" evidence="2">
    <location>
        <begin position="1229"/>
        <end position="1246"/>
    </location>
</feature>
<dbReference type="CDD" id="cd01647">
    <property type="entry name" value="RT_LTR"/>
    <property type="match status" value="2"/>
</dbReference>
<dbReference type="CDD" id="cd00303">
    <property type="entry name" value="retropepsin_like"/>
    <property type="match status" value="1"/>
</dbReference>
<evidence type="ECO:0000313" key="4">
    <source>
        <dbReference type="EMBL" id="GBG87126.1"/>
    </source>
</evidence>
<dbReference type="PANTHER" id="PTHR24559">
    <property type="entry name" value="TRANSPOSON TY3-I GAG-POL POLYPROTEIN"/>
    <property type="match status" value="1"/>
</dbReference>
<dbReference type="PROSITE" id="PS00018">
    <property type="entry name" value="EF_HAND_1"/>
    <property type="match status" value="1"/>
</dbReference>
<dbReference type="InterPro" id="IPR018247">
    <property type="entry name" value="EF_Hand_1_Ca_BS"/>
</dbReference>
<feature type="compositionally biased region" description="Basic and acidic residues" evidence="2">
    <location>
        <begin position="1212"/>
        <end position="1223"/>
    </location>
</feature>
<dbReference type="Gene3D" id="2.40.70.10">
    <property type="entry name" value="Acid Proteases"/>
    <property type="match status" value="2"/>
</dbReference>
<dbReference type="Gramene" id="GBG87126">
    <property type="protein sequence ID" value="GBG87126"/>
    <property type="gene ID" value="CBR_g44583"/>
</dbReference>
<feature type="region of interest" description="Disordered" evidence="2">
    <location>
        <begin position="240"/>
        <end position="259"/>
    </location>
</feature>
<dbReference type="PROSITE" id="PS50878">
    <property type="entry name" value="RT_POL"/>
    <property type="match status" value="1"/>
</dbReference>
<dbReference type="InterPro" id="IPR041577">
    <property type="entry name" value="RT_RNaseH_2"/>
</dbReference>
<dbReference type="FunFam" id="3.30.70.270:FF:000020">
    <property type="entry name" value="Transposon Tf2-6 polyprotein-like Protein"/>
    <property type="match status" value="1"/>
</dbReference>
<dbReference type="EMBL" id="BFEA01000597">
    <property type="protein sequence ID" value="GBG87126.1"/>
    <property type="molecule type" value="Genomic_DNA"/>
</dbReference>
<dbReference type="InterPro" id="IPR043128">
    <property type="entry name" value="Rev_trsase/Diguanyl_cyclase"/>
</dbReference>
<feature type="coiled-coil region" evidence="1">
    <location>
        <begin position="760"/>
        <end position="787"/>
    </location>
</feature>
<protein>
    <recommendedName>
        <fullName evidence="3">Reverse transcriptase domain-containing protein</fullName>
    </recommendedName>
</protein>
<dbReference type="InterPro" id="IPR021109">
    <property type="entry name" value="Peptidase_aspartic_dom_sf"/>
</dbReference>
<keyword evidence="1" id="KW-0175">Coiled coil</keyword>
<comment type="caution">
    <text evidence="4">The sequence shown here is derived from an EMBL/GenBank/DDBJ whole genome shotgun (WGS) entry which is preliminary data.</text>
</comment>
<dbReference type="SUPFAM" id="SSF50630">
    <property type="entry name" value="Acid proteases"/>
    <property type="match status" value="1"/>
</dbReference>
<dbReference type="SUPFAM" id="SSF54160">
    <property type="entry name" value="Chromo domain-like"/>
    <property type="match status" value="1"/>
</dbReference>
<dbReference type="InterPro" id="IPR053134">
    <property type="entry name" value="RNA-dir_DNA_polymerase"/>
</dbReference>
<dbReference type="PANTHER" id="PTHR24559:SF444">
    <property type="entry name" value="REVERSE TRANSCRIPTASE DOMAIN-CONTAINING PROTEIN"/>
    <property type="match status" value="1"/>
</dbReference>
<feature type="region of interest" description="Disordered" evidence="2">
    <location>
        <begin position="866"/>
        <end position="887"/>
    </location>
</feature>
<dbReference type="Pfam" id="PF00078">
    <property type="entry name" value="RVT_1"/>
    <property type="match status" value="2"/>
</dbReference>
<organism evidence="4 5">
    <name type="scientific">Chara braunii</name>
    <name type="common">Braun's stonewort</name>
    <dbReference type="NCBI Taxonomy" id="69332"/>
    <lineage>
        <taxon>Eukaryota</taxon>
        <taxon>Viridiplantae</taxon>
        <taxon>Streptophyta</taxon>
        <taxon>Charophyceae</taxon>
        <taxon>Charales</taxon>
        <taxon>Characeae</taxon>
        <taxon>Chara</taxon>
    </lineage>
</organism>
<evidence type="ECO:0000256" key="1">
    <source>
        <dbReference type="SAM" id="Coils"/>
    </source>
</evidence>
<dbReference type="Proteomes" id="UP000265515">
    <property type="component" value="Unassembled WGS sequence"/>
</dbReference>
<name>A0A388LXT9_CHABU</name>
<feature type="region of interest" description="Disordered" evidence="2">
    <location>
        <begin position="1212"/>
        <end position="1246"/>
    </location>
</feature>
<accession>A0A388LXT9</accession>
<evidence type="ECO:0000313" key="5">
    <source>
        <dbReference type="Proteomes" id="UP000265515"/>
    </source>
</evidence>
<dbReference type="InterPro" id="IPR016197">
    <property type="entry name" value="Chromo-like_dom_sf"/>
</dbReference>
<dbReference type="SUPFAM" id="SSF56672">
    <property type="entry name" value="DNA/RNA polymerases"/>
    <property type="match status" value="3"/>
</dbReference>
<dbReference type="Pfam" id="PF17919">
    <property type="entry name" value="RT_RNaseH_2"/>
    <property type="match status" value="1"/>
</dbReference>
<dbReference type="InterPro" id="IPR000477">
    <property type="entry name" value="RT_dom"/>
</dbReference>
<proteinExistence type="predicted"/>
<reference evidence="4 5" key="1">
    <citation type="journal article" date="2018" name="Cell">
        <title>The Chara Genome: Secondary Complexity and Implications for Plant Terrestrialization.</title>
        <authorList>
            <person name="Nishiyama T."/>
            <person name="Sakayama H."/>
            <person name="Vries J.D."/>
            <person name="Buschmann H."/>
            <person name="Saint-Marcoux D."/>
            <person name="Ullrich K.K."/>
            <person name="Haas F.B."/>
            <person name="Vanderstraeten L."/>
            <person name="Becker D."/>
            <person name="Lang D."/>
            <person name="Vosolsobe S."/>
            <person name="Rombauts S."/>
            <person name="Wilhelmsson P.K.I."/>
            <person name="Janitza P."/>
            <person name="Kern R."/>
            <person name="Heyl A."/>
            <person name="Rumpler F."/>
            <person name="Villalobos L.I.A.C."/>
            <person name="Clay J.M."/>
            <person name="Skokan R."/>
            <person name="Toyoda A."/>
            <person name="Suzuki Y."/>
            <person name="Kagoshima H."/>
            <person name="Schijlen E."/>
            <person name="Tajeshwar N."/>
            <person name="Catarino B."/>
            <person name="Hetherington A.J."/>
            <person name="Saltykova A."/>
            <person name="Bonnot C."/>
            <person name="Breuninger H."/>
            <person name="Symeonidi A."/>
            <person name="Radhakrishnan G.V."/>
            <person name="Van Nieuwerburgh F."/>
            <person name="Deforce D."/>
            <person name="Chang C."/>
            <person name="Karol K.G."/>
            <person name="Hedrich R."/>
            <person name="Ulvskov P."/>
            <person name="Glockner G."/>
            <person name="Delwiche C.F."/>
            <person name="Petrasek J."/>
            <person name="Van de Peer Y."/>
            <person name="Friml J."/>
            <person name="Beilby M."/>
            <person name="Dolan L."/>
            <person name="Kohara Y."/>
            <person name="Sugano S."/>
            <person name="Fujiyama A."/>
            <person name="Delaux P.-M."/>
            <person name="Quint M."/>
            <person name="TheiBen G."/>
            <person name="Hagemann M."/>
            <person name="Harholt J."/>
            <person name="Dunand C."/>
            <person name="Zachgo S."/>
            <person name="Langdale J."/>
            <person name="Maumus F."/>
            <person name="Straeten D.V.D."/>
            <person name="Gould S.B."/>
            <person name="Rensing S.A."/>
        </authorList>
    </citation>
    <scope>NUCLEOTIDE SEQUENCE [LARGE SCALE GENOMIC DNA]</scope>
    <source>
        <strain evidence="4 5">S276</strain>
    </source>
</reference>
<dbReference type="Gene3D" id="3.30.70.270">
    <property type="match status" value="3"/>
</dbReference>
<dbReference type="InterPro" id="IPR043502">
    <property type="entry name" value="DNA/RNA_pol_sf"/>
</dbReference>
<evidence type="ECO:0000259" key="3">
    <source>
        <dbReference type="PROSITE" id="PS50878"/>
    </source>
</evidence>
<feature type="domain" description="Reverse transcriptase" evidence="3">
    <location>
        <begin position="1441"/>
        <end position="1635"/>
    </location>
</feature>
<gene>
    <name evidence="4" type="ORF">CBR_g44583</name>
</gene>
<dbReference type="Gene3D" id="3.10.10.10">
    <property type="entry name" value="HIV Type 1 Reverse Transcriptase, subunit A, domain 1"/>
    <property type="match status" value="2"/>
</dbReference>
<keyword evidence="5" id="KW-1185">Reference proteome</keyword>
<feature type="compositionally biased region" description="Basic and acidic residues" evidence="2">
    <location>
        <begin position="866"/>
        <end position="876"/>
    </location>
</feature>
<sequence>MSSSTSSSSLSVTNILSGSAAGPNPVAAAAVAAATSSSAGHSGTVALPSSNPAAAGPSCNFSYMDRKAAQIPSKYDGKDDIESWISSKRSYFDVLGTLPVTQSSVLGTNVEPAVRGFLEIQVVQAGYKRIDLNKWLKATPVATLEELLIKQYADPHAAAKARLKLDNLKHSKWTGTMYNLQQYVSKLFATPDLEMTAQSCLDVIKGAVPSTIKDRIGLGLNAYTDWLTLVRDLVKLEAQDLPGGSSGKNTTGRKRFPGSNRFATHDLLEADEETLVEESSLDDDQEQDCGASCSLSAHESECVNDDESLNAFKKTTFKIPTPLMDVGVEVVDLHDYVAKIKREFKTQRFDDIDAPLLYIHIQIGEATCSALIDCRATRNYMSQDFMVRAGLGPRVRRKTQPTQVTLADAHTHKSIDRCIDAVPMYFASHASEAVSFDILDTKFDMILGMSWLRSKDHPVNFYRRTVHVPPHGVVPDRHIRHEIILEAGAVPPRGCIYRMSEEEVSVLRAQLDDLLEKGWIRPSSSPYSALVLFVRQKNKDLPLCIDYRKLNEQTVKNAGHLPRIDDLLYQLGGAKFFSKLELKLGYHQLAIRQEDRYKTAFKTRYGHFEWLVMPFGLTNTLTTFQAAMTMEFRHMLDRFVLIYLDDILVYSRGLDEHVEHLRTILERLRQAKYKANLDKCEFARQELEYLGHYVTPQGICPLVDKIEAILVLRHGSRTCTPLTHRLDFSDRDTRFMLAFWTSLMQERTADIDAACSPASVRKYRELLAQARANMQKAQVRMQQQANKHRVSCPIRAGDLVWVSAEEFALEQDFYRTLLPKWFGPWPVTSVVGEEPDGPSFVINITSHLTVHPVFHASKLAIYTPAKSDDFPGRRSQDPPSMDGHQEVDRVITDRKYGSKPRQYKVTFKACDPDDTRWISGADLKTSAPLIYAHYERQRLAKGTSGPAPPARTVVPLSDRQLRPRSRWYSSTLLRCLILRDRAANPSLEQRESTPKFDGQEIFCDSTKTDPIPWFHNFELTLQLHLVSEYKHHTYLYSRSGGACQAWMYNLLSKNGVVAAELHTKISWDDLKAAWHKRFQVEPSEIKAMDKLMVFEQGTLPRTDWIVAYQRLTSVPDIQMGFKAIRHYFISRSCPTLSNTFTRVEDTLTTMAELSDKASQNIVTNKEAKNLRSSAAGPSKDQHRPKVVVVVVATTFYQTTEAVFANEGDKLAAAREGGRPDKGRGRGKAKTNTASSPGPGAAAPAPWKANPTAIKLADGKTQQLLNLYIEVVPVYFAPHACDSMTFDILDTDFDIILGMPWLASADHTVNFHQRTLTVRDAFDAEVPCAIPLPHPSIRCQVVTAKSFRATCAYKQPEEIGLCFLRTVAVADSSPTDLSSNPRVVRLLDEFVDIFESPTGVVPDRPISHEIILEVGVVPPKGCIYRMSKEEFEVLHAQLDDLLAKGWIRPSSSPYGAPVLFVRKKNKDLRLCIDYRKLNVQTIKNAAPLPRIDDLLQQLGSVKYFSKLDLKSGYHQISILLTLDLKSGYHQISIRPNDRYKSAFKTLYGHFEWVVMPFGLTNTPTTFQVAMTNEFHAKLDQFMLVYLDNILSYSRTLEDRLGHLRRVLETLRRAKYKANLDKCEFVLQELEYLGHFLTPKGISPLSDKIQAIQEWSEPRNLTDVCSFLGLDGYYQHFIKGYSQIAAHLTKRQCEDRSFDFGEDARETFLALQGSLLSAEVLHIYDPLLPTRVTTDASGYGIRVVLEQHDGVD</sequence>
<evidence type="ECO:0000256" key="2">
    <source>
        <dbReference type="SAM" id="MobiDB-lite"/>
    </source>
</evidence>